<proteinExistence type="predicted"/>
<dbReference type="EMBL" id="ML119646">
    <property type="protein sequence ID" value="RPA87541.1"/>
    <property type="molecule type" value="Genomic_DNA"/>
</dbReference>
<organism evidence="1 2">
    <name type="scientific">Ascobolus immersus RN42</name>
    <dbReference type="NCBI Taxonomy" id="1160509"/>
    <lineage>
        <taxon>Eukaryota</taxon>
        <taxon>Fungi</taxon>
        <taxon>Dikarya</taxon>
        <taxon>Ascomycota</taxon>
        <taxon>Pezizomycotina</taxon>
        <taxon>Pezizomycetes</taxon>
        <taxon>Pezizales</taxon>
        <taxon>Ascobolaceae</taxon>
        <taxon>Ascobolus</taxon>
    </lineage>
</organism>
<dbReference type="Proteomes" id="UP000275078">
    <property type="component" value="Unassembled WGS sequence"/>
</dbReference>
<evidence type="ECO:0000313" key="1">
    <source>
        <dbReference type="EMBL" id="RPA87541.1"/>
    </source>
</evidence>
<gene>
    <name evidence="1" type="ORF">BJ508DRAFT_61392</name>
</gene>
<accession>A0A3N4ITF8</accession>
<protein>
    <submittedName>
        <fullName evidence="1">Uncharacterized protein</fullName>
    </submittedName>
</protein>
<sequence length="132" mass="14951">MVCTWLVFILFSLLAFLGFLRAFERLIWPCLLFWFSASRSIYPFYLLIRNFCPASQVSDGGKLVPRDEVLRGPNAGTLSCQPAKLGNDVHCVIGTEELSVFVVRTLRLAFHLQPRVAIQALFFAAATSHRMR</sequence>
<name>A0A3N4ITF8_ASCIM</name>
<reference evidence="1 2" key="1">
    <citation type="journal article" date="2018" name="Nat. Ecol. Evol.">
        <title>Pezizomycetes genomes reveal the molecular basis of ectomycorrhizal truffle lifestyle.</title>
        <authorList>
            <person name="Murat C."/>
            <person name="Payen T."/>
            <person name="Noel B."/>
            <person name="Kuo A."/>
            <person name="Morin E."/>
            <person name="Chen J."/>
            <person name="Kohler A."/>
            <person name="Krizsan K."/>
            <person name="Balestrini R."/>
            <person name="Da Silva C."/>
            <person name="Montanini B."/>
            <person name="Hainaut M."/>
            <person name="Levati E."/>
            <person name="Barry K.W."/>
            <person name="Belfiori B."/>
            <person name="Cichocki N."/>
            <person name="Clum A."/>
            <person name="Dockter R.B."/>
            <person name="Fauchery L."/>
            <person name="Guy J."/>
            <person name="Iotti M."/>
            <person name="Le Tacon F."/>
            <person name="Lindquist E.A."/>
            <person name="Lipzen A."/>
            <person name="Malagnac F."/>
            <person name="Mello A."/>
            <person name="Molinier V."/>
            <person name="Miyauchi S."/>
            <person name="Poulain J."/>
            <person name="Riccioni C."/>
            <person name="Rubini A."/>
            <person name="Sitrit Y."/>
            <person name="Splivallo R."/>
            <person name="Traeger S."/>
            <person name="Wang M."/>
            <person name="Zifcakova L."/>
            <person name="Wipf D."/>
            <person name="Zambonelli A."/>
            <person name="Paolocci F."/>
            <person name="Nowrousian M."/>
            <person name="Ottonello S."/>
            <person name="Baldrian P."/>
            <person name="Spatafora J.W."/>
            <person name="Henrissat B."/>
            <person name="Nagy L.G."/>
            <person name="Aury J.M."/>
            <person name="Wincker P."/>
            <person name="Grigoriev I.V."/>
            <person name="Bonfante P."/>
            <person name="Martin F.M."/>
        </authorList>
    </citation>
    <scope>NUCLEOTIDE SEQUENCE [LARGE SCALE GENOMIC DNA]</scope>
    <source>
        <strain evidence="1 2">RN42</strain>
    </source>
</reference>
<evidence type="ECO:0000313" key="2">
    <source>
        <dbReference type="Proteomes" id="UP000275078"/>
    </source>
</evidence>
<dbReference type="AlphaFoldDB" id="A0A3N4ITF8"/>
<keyword evidence="2" id="KW-1185">Reference proteome</keyword>